<organism evidence="3 4">
    <name type="scientific">Pelagomonas calceolata</name>
    <dbReference type="NCBI Taxonomy" id="35677"/>
    <lineage>
        <taxon>Eukaryota</taxon>
        <taxon>Sar</taxon>
        <taxon>Stramenopiles</taxon>
        <taxon>Ochrophyta</taxon>
        <taxon>Pelagophyceae</taxon>
        <taxon>Pelagomonadales</taxon>
        <taxon>Pelagomonadaceae</taxon>
        <taxon>Pelagomonas</taxon>
    </lineage>
</organism>
<proteinExistence type="predicted"/>
<feature type="signal peptide" evidence="1">
    <location>
        <begin position="1"/>
        <end position="19"/>
    </location>
</feature>
<dbReference type="Pfam" id="PF03364">
    <property type="entry name" value="Polyketide_cyc"/>
    <property type="match status" value="1"/>
</dbReference>
<dbReference type="Proteomes" id="UP000789595">
    <property type="component" value="Unassembled WGS sequence"/>
</dbReference>
<feature type="chain" id="PRO_5035320432" description="Coenzyme Q-binding protein COQ10 START domain-containing protein" evidence="1">
    <location>
        <begin position="20"/>
        <end position="196"/>
    </location>
</feature>
<dbReference type="EMBL" id="CAKKNE010000003">
    <property type="protein sequence ID" value="CAH0371823.1"/>
    <property type="molecule type" value="Genomic_DNA"/>
</dbReference>
<accession>A0A8J2SJP5</accession>
<dbReference type="OrthoDB" id="189514at2759"/>
<keyword evidence="4" id="KW-1185">Reference proteome</keyword>
<dbReference type="AlphaFoldDB" id="A0A8J2SJP5"/>
<dbReference type="InterPro" id="IPR005031">
    <property type="entry name" value="COQ10_START"/>
</dbReference>
<dbReference type="SUPFAM" id="SSF55961">
    <property type="entry name" value="Bet v1-like"/>
    <property type="match status" value="1"/>
</dbReference>
<evidence type="ECO:0000313" key="3">
    <source>
        <dbReference type="EMBL" id="CAH0371823.1"/>
    </source>
</evidence>
<evidence type="ECO:0000259" key="2">
    <source>
        <dbReference type="Pfam" id="PF03364"/>
    </source>
</evidence>
<reference evidence="3" key="1">
    <citation type="submission" date="2021-11" db="EMBL/GenBank/DDBJ databases">
        <authorList>
            <consortium name="Genoscope - CEA"/>
            <person name="William W."/>
        </authorList>
    </citation>
    <scope>NUCLEOTIDE SEQUENCE</scope>
</reference>
<evidence type="ECO:0000256" key="1">
    <source>
        <dbReference type="SAM" id="SignalP"/>
    </source>
</evidence>
<comment type="caution">
    <text evidence="3">The sequence shown here is derived from an EMBL/GenBank/DDBJ whole genome shotgun (WGS) entry which is preliminary data.</text>
</comment>
<name>A0A8J2SJP5_9STRA</name>
<dbReference type="InterPro" id="IPR023393">
    <property type="entry name" value="START-like_dom_sf"/>
</dbReference>
<keyword evidence="1" id="KW-0732">Signal</keyword>
<protein>
    <recommendedName>
        <fullName evidence="2">Coenzyme Q-binding protein COQ10 START domain-containing protein</fullName>
    </recommendedName>
</protein>
<evidence type="ECO:0000313" key="4">
    <source>
        <dbReference type="Proteomes" id="UP000789595"/>
    </source>
</evidence>
<gene>
    <name evidence="3" type="ORF">PECAL_3P17780</name>
</gene>
<dbReference type="PROSITE" id="PS51257">
    <property type="entry name" value="PROKAR_LIPOPROTEIN"/>
    <property type="match status" value="1"/>
</dbReference>
<dbReference type="Gene3D" id="3.30.530.20">
    <property type="match status" value="1"/>
</dbReference>
<feature type="domain" description="Coenzyme Q-binding protein COQ10 START" evidence="2">
    <location>
        <begin position="72"/>
        <end position="192"/>
    </location>
</feature>
<sequence>MQRHHASLAVLSLAAACSGLTTTVTKTLPAPPPAPRLTAADEALLRRSGRVERVERDGRVGAAWAVVDSAMAADDAWTVIREVENYDRTIRGVKAAALKPATAPDVVRAGFQLTKLRLPANLAFEVSGPRELTVALDADARNVAIERLAGAWRVEEREGGGCRVSLAARVEACRVVPARVVDYVAERALRRATKWL</sequence>